<protein>
    <submittedName>
        <fullName evidence="4">SDR family NAD(P)-dependent oxidoreductase</fullName>
    </submittedName>
</protein>
<comment type="similarity">
    <text evidence="1 3">Belongs to the short-chain dehydrogenases/reductases (SDR) family.</text>
</comment>
<dbReference type="PRINTS" id="PR00080">
    <property type="entry name" value="SDRFAMILY"/>
</dbReference>
<dbReference type="PANTHER" id="PTHR45024:SF2">
    <property type="entry name" value="SCP2 DOMAIN-CONTAINING PROTEIN"/>
    <property type="match status" value="1"/>
</dbReference>
<evidence type="ECO:0000256" key="1">
    <source>
        <dbReference type="ARBA" id="ARBA00006484"/>
    </source>
</evidence>
<dbReference type="PANTHER" id="PTHR45024">
    <property type="entry name" value="DEHYDROGENASES, SHORT CHAIN"/>
    <property type="match status" value="1"/>
</dbReference>
<evidence type="ECO:0000313" key="4">
    <source>
        <dbReference type="EMBL" id="RXG97033.1"/>
    </source>
</evidence>
<dbReference type="PRINTS" id="PR00081">
    <property type="entry name" value="GDHRDH"/>
</dbReference>
<organism evidence="4 5">
    <name type="scientific">Bradyrhizobium zhanjiangense</name>
    <dbReference type="NCBI Taxonomy" id="1325107"/>
    <lineage>
        <taxon>Bacteria</taxon>
        <taxon>Pseudomonadati</taxon>
        <taxon>Pseudomonadota</taxon>
        <taxon>Alphaproteobacteria</taxon>
        <taxon>Hyphomicrobiales</taxon>
        <taxon>Nitrobacteraceae</taxon>
        <taxon>Bradyrhizobium</taxon>
    </lineage>
</organism>
<reference evidence="4 5" key="1">
    <citation type="submission" date="2018-10" db="EMBL/GenBank/DDBJ databases">
        <title>Bradyrhizobium sp. nov., isolated from effective nodules of peanut in China.</title>
        <authorList>
            <person name="Li Y."/>
        </authorList>
    </citation>
    <scope>NUCLEOTIDE SEQUENCE [LARGE SCALE GENOMIC DNA]</scope>
    <source>
        <strain evidence="4 5">CCBAU 51781</strain>
    </source>
</reference>
<gene>
    <name evidence="4" type="ORF">EAS62_10120</name>
</gene>
<dbReference type="Gene3D" id="3.40.50.720">
    <property type="entry name" value="NAD(P)-binding Rossmann-like Domain"/>
    <property type="match status" value="2"/>
</dbReference>
<dbReference type="InterPro" id="IPR051687">
    <property type="entry name" value="Peroxisomal_Beta-Oxidation"/>
</dbReference>
<evidence type="ECO:0000256" key="3">
    <source>
        <dbReference type="RuleBase" id="RU000363"/>
    </source>
</evidence>
<dbReference type="InterPro" id="IPR036291">
    <property type="entry name" value="NAD(P)-bd_dom_sf"/>
</dbReference>
<dbReference type="InterPro" id="IPR002347">
    <property type="entry name" value="SDR_fam"/>
</dbReference>
<keyword evidence="5" id="KW-1185">Reference proteome</keyword>
<accession>A0ABY0DRS9</accession>
<evidence type="ECO:0000256" key="2">
    <source>
        <dbReference type="ARBA" id="ARBA00023002"/>
    </source>
</evidence>
<name>A0ABY0DRS9_9BRAD</name>
<dbReference type="SUPFAM" id="SSF51735">
    <property type="entry name" value="NAD(P)-binding Rossmann-fold domains"/>
    <property type="match status" value="1"/>
</dbReference>
<keyword evidence="2" id="KW-0560">Oxidoreductase</keyword>
<proteinExistence type="inferred from homology"/>
<comment type="caution">
    <text evidence="4">The sequence shown here is derived from an EMBL/GenBank/DDBJ whole genome shotgun (WGS) entry which is preliminary data.</text>
</comment>
<dbReference type="Proteomes" id="UP000289946">
    <property type="component" value="Unassembled WGS sequence"/>
</dbReference>
<dbReference type="EMBL" id="RDRA01000005">
    <property type="protein sequence ID" value="RXG97033.1"/>
    <property type="molecule type" value="Genomic_DNA"/>
</dbReference>
<evidence type="ECO:0000313" key="5">
    <source>
        <dbReference type="Proteomes" id="UP000289946"/>
    </source>
</evidence>
<sequence length="354" mass="37624">MSGHQRTSRKRTHCRLRGDMGLALPKGHSAPAVGVTVARRRIQSCRKEGSEMTERISLEGKVAVVTGAGRGLGRAYVELLAERGAQVVVNDLGTDVSGFGKDSTIAEQVADFIRSRGGEAIANDSDVSTAEGGSDLIATTIEHFGRIDLLVNNAGICGSQLFEAATLDDFDHYWRVHLGGPVNTVKAAWPYMVAQRYGKIILTTSVSGLFGIRGQATYAAAKCAVVGLMRILAIEGAEHGILVNTISPAGYTRMHPAAVADPAWLKQSEATMPVAAVAPAMVWLASDSCSETNRIYNVEAGVIQRIAIVMGPGFYDPHLTPESIAENYAKVESIEGFFEPGPFEPGQIPATAKS</sequence>
<dbReference type="Pfam" id="PF00106">
    <property type="entry name" value="adh_short"/>
    <property type="match status" value="1"/>
</dbReference>